<dbReference type="AlphaFoldDB" id="A0A9P6NYM6"/>
<reference evidence="1" key="1">
    <citation type="submission" date="2013-11" db="EMBL/GenBank/DDBJ databases">
        <title>Genome sequence of the fusiform rust pathogen reveals effectors for host alternation and coevolution with pine.</title>
        <authorList>
            <consortium name="DOE Joint Genome Institute"/>
            <person name="Smith K."/>
            <person name="Pendleton A."/>
            <person name="Kubisiak T."/>
            <person name="Anderson C."/>
            <person name="Salamov A."/>
            <person name="Aerts A."/>
            <person name="Riley R."/>
            <person name="Clum A."/>
            <person name="Lindquist E."/>
            <person name="Ence D."/>
            <person name="Campbell M."/>
            <person name="Kronenberg Z."/>
            <person name="Feau N."/>
            <person name="Dhillon B."/>
            <person name="Hamelin R."/>
            <person name="Burleigh J."/>
            <person name="Smith J."/>
            <person name="Yandell M."/>
            <person name="Nelson C."/>
            <person name="Grigoriev I."/>
            <person name="Davis J."/>
        </authorList>
    </citation>
    <scope>NUCLEOTIDE SEQUENCE</scope>
    <source>
        <strain evidence="1">G11</strain>
    </source>
</reference>
<evidence type="ECO:0000313" key="2">
    <source>
        <dbReference type="Proteomes" id="UP000886653"/>
    </source>
</evidence>
<organism evidence="1 2">
    <name type="scientific">Cronartium quercuum f. sp. fusiforme G11</name>
    <dbReference type="NCBI Taxonomy" id="708437"/>
    <lineage>
        <taxon>Eukaryota</taxon>
        <taxon>Fungi</taxon>
        <taxon>Dikarya</taxon>
        <taxon>Basidiomycota</taxon>
        <taxon>Pucciniomycotina</taxon>
        <taxon>Pucciniomycetes</taxon>
        <taxon>Pucciniales</taxon>
        <taxon>Coleosporiaceae</taxon>
        <taxon>Cronartium</taxon>
    </lineage>
</organism>
<comment type="caution">
    <text evidence="1">The sequence shown here is derived from an EMBL/GenBank/DDBJ whole genome shotgun (WGS) entry which is preliminary data.</text>
</comment>
<protein>
    <submittedName>
        <fullName evidence="1">Uncharacterized protein</fullName>
    </submittedName>
</protein>
<dbReference type="EMBL" id="MU167210">
    <property type="protein sequence ID" value="KAG0151891.1"/>
    <property type="molecule type" value="Genomic_DNA"/>
</dbReference>
<gene>
    <name evidence="1" type="ORF">CROQUDRAFT_650463</name>
</gene>
<keyword evidence="2" id="KW-1185">Reference proteome</keyword>
<evidence type="ECO:0000313" key="1">
    <source>
        <dbReference type="EMBL" id="KAG0151891.1"/>
    </source>
</evidence>
<sequence>MKTLRGEQSFFEGRDTDDNKTCTIHELHIWHLPAPDHFHLMYAQVLGGTLELDHPDINNLPQPKAAR</sequence>
<accession>A0A9P6NYM6</accession>
<dbReference type="Proteomes" id="UP000886653">
    <property type="component" value="Unassembled WGS sequence"/>
</dbReference>
<name>A0A9P6NYM6_9BASI</name>
<proteinExistence type="predicted"/>